<dbReference type="Gene3D" id="3.40.50.150">
    <property type="entry name" value="Vaccinia Virus protein VP39"/>
    <property type="match status" value="1"/>
</dbReference>
<feature type="domain" description="Methyltransferase" evidence="1">
    <location>
        <begin position="59"/>
        <end position="168"/>
    </location>
</feature>
<organism evidence="2 3">
    <name type="scientific">Mesorhizobium mediterraneum</name>
    <dbReference type="NCBI Taxonomy" id="43617"/>
    <lineage>
        <taxon>Bacteria</taxon>
        <taxon>Pseudomonadati</taxon>
        <taxon>Pseudomonadota</taxon>
        <taxon>Alphaproteobacteria</taxon>
        <taxon>Hyphomicrobiales</taxon>
        <taxon>Phyllobacteriaceae</taxon>
        <taxon>Mesorhizobium</taxon>
    </lineage>
</organism>
<dbReference type="CDD" id="cd02440">
    <property type="entry name" value="AdoMet_MTases"/>
    <property type="match status" value="1"/>
</dbReference>
<keyword evidence="3" id="KW-1185">Reference proteome</keyword>
<sequence>MLAKRQRQQQLGRPMANAEELRSYIIKGGEEGRSRLALISRVLAPATRALLDRFEPLNGMLALDAGCGGGDVSFELAARVGSNGRVVGFDLDEEKLAAAREEAANRSLANVAFHKASVLDPWPISGAALVYIRFVLTHLASPEEVLARARAALAPGGVLIVEDIDYAGQFCDPPCPAVDRYSELFVATLKARGGDPFIGRRLVRLLESAGFASVDSGLVQPFGRSRDIKQTTSLTMAAIAGAVAASGIATAEEVDHVTREIKSFADRSDTTISLPRIFQAWGRMTY</sequence>
<evidence type="ECO:0000259" key="1">
    <source>
        <dbReference type="Pfam" id="PF13847"/>
    </source>
</evidence>
<dbReference type="AlphaFoldDB" id="A0AB36RFH1"/>
<name>A0AB36RFH1_9HYPH</name>
<accession>A0AB36RFH1</accession>
<protein>
    <recommendedName>
        <fullName evidence="1">Methyltransferase domain-containing protein</fullName>
    </recommendedName>
</protein>
<comment type="caution">
    <text evidence="2">The sequence shown here is derived from an EMBL/GenBank/DDBJ whole genome shotgun (WGS) entry which is preliminary data.</text>
</comment>
<dbReference type="SUPFAM" id="SSF53335">
    <property type="entry name" value="S-adenosyl-L-methionine-dependent methyltransferases"/>
    <property type="match status" value="1"/>
</dbReference>
<dbReference type="InterPro" id="IPR029063">
    <property type="entry name" value="SAM-dependent_MTases_sf"/>
</dbReference>
<dbReference type="Proteomes" id="UP000216215">
    <property type="component" value="Unassembled WGS sequence"/>
</dbReference>
<evidence type="ECO:0000313" key="3">
    <source>
        <dbReference type="Proteomes" id="UP000216215"/>
    </source>
</evidence>
<dbReference type="InterPro" id="IPR025714">
    <property type="entry name" value="Methyltranfer_dom"/>
</dbReference>
<dbReference type="Pfam" id="PF13847">
    <property type="entry name" value="Methyltransf_31"/>
    <property type="match status" value="1"/>
</dbReference>
<gene>
    <name evidence="2" type="ORF">CIT25_05000</name>
</gene>
<dbReference type="PANTHER" id="PTHR43591">
    <property type="entry name" value="METHYLTRANSFERASE"/>
    <property type="match status" value="1"/>
</dbReference>
<dbReference type="EMBL" id="NPKI01000009">
    <property type="protein sequence ID" value="PAQ03505.1"/>
    <property type="molecule type" value="Genomic_DNA"/>
</dbReference>
<evidence type="ECO:0000313" key="2">
    <source>
        <dbReference type="EMBL" id="PAQ03505.1"/>
    </source>
</evidence>
<reference evidence="3" key="1">
    <citation type="submission" date="2017-08" db="EMBL/GenBank/DDBJ databases">
        <title>Mesorhizobium wenxinae sp. nov., a novel rhizobial species isolated from root nodules of chickpea (Cicer arietinum L.).</title>
        <authorList>
            <person name="Zhang J."/>
        </authorList>
    </citation>
    <scope>NUCLEOTIDE SEQUENCE [LARGE SCALE GENOMIC DNA]</scope>
    <source>
        <strain evidence="3">USDA 3392</strain>
    </source>
</reference>
<proteinExistence type="predicted"/>